<dbReference type="KEGG" id="sgb:WQO_00490"/>
<proteinExistence type="predicted"/>
<reference evidence="2 3" key="1">
    <citation type="journal article" date="2012" name="J. Bacteriol.">
        <title>Draft genome sequence of Streptomyces globisporus C-1027, which produces an antitumor antibiotic consisting of a nine-membered enediyne with a chromoprotein.</title>
        <authorList>
            <person name="Wang L."/>
            <person name="Wang S."/>
            <person name="He Q."/>
            <person name="Yu T."/>
            <person name="Li Q."/>
            <person name="Hong B."/>
        </authorList>
    </citation>
    <scope>NUCLEOTIDE SEQUENCE [LARGE SCALE GENOMIC DNA]</scope>
    <source>
        <strain evidence="2 3">C-1027</strain>
    </source>
</reference>
<dbReference type="Proteomes" id="UP000064183">
    <property type="component" value="Chromosome"/>
</dbReference>
<feature type="compositionally biased region" description="Basic and acidic residues" evidence="1">
    <location>
        <begin position="1"/>
        <end position="16"/>
    </location>
</feature>
<accession>A0A0U3LTV9</accession>
<evidence type="ECO:0000313" key="2">
    <source>
        <dbReference type="EMBL" id="ALU91978.1"/>
    </source>
</evidence>
<dbReference type="EMBL" id="CP013738">
    <property type="protein sequence ID" value="ALU91978.1"/>
    <property type="molecule type" value="Genomic_DNA"/>
</dbReference>
<organism evidence="2 3">
    <name type="scientific">Streptomyces globisporus C-1027</name>
    <dbReference type="NCBI Taxonomy" id="1172567"/>
    <lineage>
        <taxon>Bacteria</taxon>
        <taxon>Bacillati</taxon>
        <taxon>Actinomycetota</taxon>
        <taxon>Actinomycetes</taxon>
        <taxon>Kitasatosporales</taxon>
        <taxon>Streptomycetaceae</taxon>
        <taxon>Streptomyces</taxon>
    </lineage>
</organism>
<evidence type="ECO:0000313" key="3">
    <source>
        <dbReference type="Proteomes" id="UP000064183"/>
    </source>
</evidence>
<protein>
    <submittedName>
        <fullName evidence="2">Uncharacterized protein</fullName>
    </submittedName>
</protein>
<dbReference type="AlphaFoldDB" id="A0A0U3LTV9"/>
<evidence type="ECO:0000256" key="1">
    <source>
        <dbReference type="SAM" id="MobiDB-lite"/>
    </source>
</evidence>
<name>A0A0U3LTV9_STRGL</name>
<feature type="compositionally biased region" description="Low complexity" evidence="1">
    <location>
        <begin position="87"/>
        <end position="104"/>
    </location>
</feature>
<feature type="region of interest" description="Disordered" evidence="1">
    <location>
        <begin position="78"/>
        <end position="112"/>
    </location>
</feature>
<gene>
    <name evidence="2" type="ORF">WQO_00490</name>
</gene>
<sequence>MHADRAAEVDRRRTDVLKGTGTRESPSVDIHDGNGRSFILTVVFWVGHDRLYRCTVQAVHCGDADVIVTAEGPGAELERSGRRSFVPGCSRPSGAGRRPRSGSGVMPSSRIM</sequence>
<feature type="region of interest" description="Disordered" evidence="1">
    <location>
        <begin position="1"/>
        <end position="29"/>
    </location>
</feature>